<protein>
    <recommendedName>
        <fullName evidence="1">Enoyl reductase (ER) domain-containing protein</fullName>
    </recommendedName>
</protein>
<dbReference type="InterPro" id="IPR047122">
    <property type="entry name" value="Trans-enoyl_RdTase-like"/>
</dbReference>
<proteinExistence type="predicted"/>
<dbReference type="InterPro" id="IPR013154">
    <property type="entry name" value="ADH-like_N"/>
</dbReference>
<dbReference type="AlphaFoldDB" id="K0KKB2"/>
<dbReference type="SMART" id="SM00829">
    <property type="entry name" value="PKS_ER"/>
    <property type="match status" value="1"/>
</dbReference>
<name>K0KKB2_WICCF</name>
<dbReference type="Gene3D" id="3.90.180.10">
    <property type="entry name" value="Medium-chain alcohol dehydrogenases, catalytic domain"/>
    <property type="match status" value="1"/>
</dbReference>
<gene>
    <name evidence="2" type="ORF">BN7_2934</name>
</gene>
<dbReference type="eggNOG" id="KOG1198">
    <property type="taxonomic scope" value="Eukaryota"/>
</dbReference>
<dbReference type="InterPro" id="IPR011032">
    <property type="entry name" value="GroES-like_sf"/>
</dbReference>
<organism evidence="2 3">
    <name type="scientific">Wickerhamomyces ciferrii (strain ATCC 14091 / BCRC 22168 / CBS 111 / JCM 3599 / NBRC 0793 / NRRL Y-1031 F-60-10)</name>
    <name type="common">Yeast</name>
    <name type="synonym">Pichia ciferrii</name>
    <dbReference type="NCBI Taxonomy" id="1206466"/>
    <lineage>
        <taxon>Eukaryota</taxon>
        <taxon>Fungi</taxon>
        <taxon>Dikarya</taxon>
        <taxon>Ascomycota</taxon>
        <taxon>Saccharomycotina</taxon>
        <taxon>Saccharomycetes</taxon>
        <taxon>Phaffomycetales</taxon>
        <taxon>Wickerhamomycetaceae</taxon>
        <taxon>Wickerhamomyces</taxon>
    </lineage>
</organism>
<dbReference type="Pfam" id="PF00107">
    <property type="entry name" value="ADH_zinc_N"/>
    <property type="match status" value="1"/>
</dbReference>
<dbReference type="Proteomes" id="UP000009328">
    <property type="component" value="Unassembled WGS sequence"/>
</dbReference>
<feature type="domain" description="Enoyl reductase (ER)" evidence="1">
    <location>
        <begin position="11"/>
        <end position="365"/>
    </location>
</feature>
<dbReference type="Gene3D" id="3.40.50.720">
    <property type="entry name" value="NAD(P)-binding Rossmann-like Domain"/>
    <property type="match status" value="1"/>
</dbReference>
<dbReference type="InterPro" id="IPR036291">
    <property type="entry name" value="NAD(P)-bd_dom_sf"/>
</dbReference>
<dbReference type="Pfam" id="PF08240">
    <property type="entry name" value="ADH_N"/>
    <property type="match status" value="1"/>
</dbReference>
<dbReference type="STRING" id="1206466.K0KKB2"/>
<evidence type="ECO:0000313" key="3">
    <source>
        <dbReference type="Proteomes" id="UP000009328"/>
    </source>
</evidence>
<dbReference type="CDD" id="cd08249">
    <property type="entry name" value="enoyl_reductase_like"/>
    <property type="match status" value="1"/>
</dbReference>
<sequence>MSTNNAAIFSGSLEDPSKIVEIKQVPYPKASDDQLIVKAVAYAINPTDWKQIYFGLTPKGSITGSDVSGIVESVGANVKGFAKGDYVSTFVQGNVSPDFGGFQNYVRADPSTTLKFDPKQISEDALKEGDYESSITKSFEGAASLPLGLTTVSISFASNLEIPLSKEANKGKSILIWGGATATGILAIQVAKQIYGLNVLTTASSKNHEYLKSIGADETFDYRDPKSLEQLTKFDISYALDTVSADNTFQQTYDATKGSSNVRLDNLLFIQDKDLKKDDRSGKHTVVNSTLAYVAVGRPINAYGMTLEITPEQFTRFKELWFNVLPNHLSSIKHANLKVLKSGLESANEGFELNKQGKVSAQKVVFRV</sequence>
<evidence type="ECO:0000313" key="2">
    <source>
        <dbReference type="EMBL" id="CCH43386.1"/>
    </source>
</evidence>
<keyword evidence="3" id="KW-1185">Reference proteome</keyword>
<comment type="caution">
    <text evidence="2">The sequence shown here is derived from an EMBL/GenBank/DDBJ whole genome shotgun (WGS) entry which is preliminary data.</text>
</comment>
<dbReference type="GO" id="GO:0016651">
    <property type="term" value="F:oxidoreductase activity, acting on NAD(P)H"/>
    <property type="evidence" value="ECO:0007669"/>
    <property type="project" value="InterPro"/>
</dbReference>
<dbReference type="PANTHER" id="PTHR45348:SF2">
    <property type="entry name" value="ZINC-TYPE ALCOHOL DEHYDROGENASE-LIKE PROTEIN C2E1P3.01"/>
    <property type="match status" value="1"/>
</dbReference>
<dbReference type="InterPro" id="IPR020843">
    <property type="entry name" value="ER"/>
</dbReference>
<dbReference type="EMBL" id="CAIF01000076">
    <property type="protein sequence ID" value="CCH43386.1"/>
    <property type="molecule type" value="Genomic_DNA"/>
</dbReference>
<dbReference type="FunCoup" id="K0KKB2">
    <property type="interactions" value="246"/>
</dbReference>
<reference evidence="2 3" key="1">
    <citation type="journal article" date="2012" name="Eukaryot. Cell">
        <title>Draft genome sequence of Wickerhamomyces ciferrii NRRL Y-1031 F-60-10.</title>
        <authorList>
            <person name="Schneider J."/>
            <person name="Andrea H."/>
            <person name="Blom J."/>
            <person name="Jaenicke S."/>
            <person name="Ruckert C."/>
            <person name="Schorsch C."/>
            <person name="Szczepanowski R."/>
            <person name="Farwick M."/>
            <person name="Goesmann A."/>
            <person name="Puhler A."/>
            <person name="Schaffer S."/>
            <person name="Tauch A."/>
            <person name="Kohler T."/>
            <person name="Brinkrolf K."/>
        </authorList>
    </citation>
    <scope>NUCLEOTIDE SEQUENCE [LARGE SCALE GENOMIC DNA]</scope>
    <source>
        <strain evidence="3">ATCC 14091 / BCRC 22168 / CBS 111 / JCM 3599 / NBRC 0793 / NRRL Y-1031 F-60-10</strain>
    </source>
</reference>
<dbReference type="SUPFAM" id="SSF50129">
    <property type="entry name" value="GroES-like"/>
    <property type="match status" value="1"/>
</dbReference>
<accession>K0KKB2</accession>
<dbReference type="InParanoid" id="K0KKB2"/>
<dbReference type="PANTHER" id="PTHR45348">
    <property type="entry name" value="HYPOTHETICAL OXIDOREDUCTASE (EUROFUNG)"/>
    <property type="match status" value="1"/>
</dbReference>
<dbReference type="SUPFAM" id="SSF51735">
    <property type="entry name" value="NAD(P)-binding Rossmann-fold domains"/>
    <property type="match status" value="1"/>
</dbReference>
<evidence type="ECO:0000259" key="1">
    <source>
        <dbReference type="SMART" id="SM00829"/>
    </source>
</evidence>
<dbReference type="HOGENOM" id="CLU_026673_16_1_1"/>
<dbReference type="InterPro" id="IPR013149">
    <property type="entry name" value="ADH-like_C"/>
</dbReference>